<feature type="non-terminal residue" evidence="2">
    <location>
        <position position="140"/>
    </location>
</feature>
<protein>
    <submittedName>
        <fullName evidence="2">Uncharacterized protein</fullName>
    </submittedName>
</protein>
<feature type="compositionally biased region" description="Gly residues" evidence="1">
    <location>
        <begin position="8"/>
        <end position="18"/>
    </location>
</feature>
<organism evidence="2 3">
    <name type="scientific">Chloebia gouldiae</name>
    <name type="common">Gouldian finch</name>
    <name type="synonym">Erythrura gouldiae</name>
    <dbReference type="NCBI Taxonomy" id="44316"/>
    <lineage>
        <taxon>Eukaryota</taxon>
        <taxon>Metazoa</taxon>
        <taxon>Chordata</taxon>
        <taxon>Craniata</taxon>
        <taxon>Vertebrata</taxon>
        <taxon>Euteleostomi</taxon>
        <taxon>Archelosauria</taxon>
        <taxon>Archosauria</taxon>
        <taxon>Dinosauria</taxon>
        <taxon>Saurischia</taxon>
        <taxon>Theropoda</taxon>
        <taxon>Coelurosauria</taxon>
        <taxon>Aves</taxon>
        <taxon>Neognathae</taxon>
        <taxon>Neoaves</taxon>
        <taxon>Telluraves</taxon>
        <taxon>Australaves</taxon>
        <taxon>Passeriformes</taxon>
        <taxon>Passeroidea</taxon>
        <taxon>Passeridae</taxon>
        <taxon>Chloebia</taxon>
    </lineage>
</organism>
<comment type="caution">
    <text evidence="2">The sequence shown here is derived from an EMBL/GenBank/DDBJ whole genome shotgun (WGS) entry which is preliminary data.</text>
</comment>
<sequence>RATASAPGKGGGGNGGGVAPPAGLGAQHSAAHSPPVRAELRQCRALGAAGGSAGPRGGHRPGSAVRSCAGAETGRGSPVETLSLREQGGVPCPSTNIPVLGDDSLSHAEEKKRSDVKDNRKAFSTPCASRTPAELPQGWK</sequence>
<evidence type="ECO:0000313" key="2">
    <source>
        <dbReference type="EMBL" id="RLW03787.1"/>
    </source>
</evidence>
<dbReference type="EMBL" id="QUSF01000015">
    <property type="protein sequence ID" value="RLW03787.1"/>
    <property type="molecule type" value="Genomic_DNA"/>
</dbReference>
<name>A0A3L8SMD0_CHLGU</name>
<gene>
    <name evidence="2" type="ORF">DV515_00006365</name>
</gene>
<feature type="compositionally biased region" description="Basic and acidic residues" evidence="1">
    <location>
        <begin position="104"/>
        <end position="121"/>
    </location>
</feature>
<feature type="non-terminal residue" evidence="2">
    <location>
        <position position="1"/>
    </location>
</feature>
<feature type="region of interest" description="Disordered" evidence="1">
    <location>
        <begin position="1"/>
        <end position="140"/>
    </location>
</feature>
<reference evidence="2 3" key="1">
    <citation type="journal article" date="2018" name="Proc. R. Soc. B">
        <title>A non-coding region near Follistatin controls head colour polymorphism in the Gouldian finch.</title>
        <authorList>
            <person name="Toomey M.B."/>
            <person name="Marques C.I."/>
            <person name="Andrade P."/>
            <person name="Araujo P.M."/>
            <person name="Sabatino S."/>
            <person name="Gazda M.A."/>
            <person name="Afonso S."/>
            <person name="Lopes R.J."/>
            <person name="Corbo J.C."/>
            <person name="Carneiro M."/>
        </authorList>
    </citation>
    <scope>NUCLEOTIDE SEQUENCE [LARGE SCALE GENOMIC DNA]</scope>
    <source>
        <strain evidence="2">Red01</strain>
        <tissue evidence="2">Muscle</tissue>
    </source>
</reference>
<evidence type="ECO:0000256" key="1">
    <source>
        <dbReference type="SAM" id="MobiDB-lite"/>
    </source>
</evidence>
<accession>A0A3L8SMD0</accession>
<keyword evidence="3" id="KW-1185">Reference proteome</keyword>
<dbReference type="AlphaFoldDB" id="A0A3L8SMD0"/>
<dbReference type="Proteomes" id="UP000276834">
    <property type="component" value="Unassembled WGS sequence"/>
</dbReference>
<evidence type="ECO:0000313" key="3">
    <source>
        <dbReference type="Proteomes" id="UP000276834"/>
    </source>
</evidence>
<proteinExistence type="predicted"/>